<dbReference type="InterPro" id="IPR000878">
    <property type="entry name" value="4pyrrol_Mease"/>
</dbReference>
<accession>A0A9X2A8G8</accession>
<dbReference type="GO" id="GO:0032259">
    <property type="term" value="P:methylation"/>
    <property type="evidence" value="ECO:0007669"/>
    <property type="project" value="UniProtKB-KW"/>
</dbReference>
<dbReference type="Gene3D" id="3.30.950.10">
    <property type="entry name" value="Methyltransferase, Cobalt-precorrin-4 Transmethylase, Domain 2"/>
    <property type="match status" value="1"/>
</dbReference>
<evidence type="ECO:0000256" key="6">
    <source>
        <dbReference type="ARBA" id="ARBA00023244"/>
    </source>
</evidence>
<dbReference type="SUPFAM" id="SSF53790">
    <property type="entry name" value="Tetrapyrrole methylase"/>
    <property type="match status" value="1"/>
</dbReference>
<dbReference type="InterPro" id="IPR003043">
    <property type="entry name" value="Uropor_MeTrfase_CS"/>
</dbReference>
<keyword evidence="3 9" id="KW-0489">Methyltransferase</keyword>
<dbReference type="RefSeq" id="WP_240100281.1">
    <property type="nucleotide sequence ID" value="NZ_JAJSON010000026.1"/>
</dbReference>
<dbReference type="EMBL" id="JAJSON010000026">
    <property type="protein sequence ID" value="MCG9972916.1"/>
    <property type="molecule type" value="Genomic_DNA"/>
</dbReference>
<dbReference type="InterPro" id="IPR014776">
    <property type="entry name" value="4pyrrole_Mease_sub2"/>
</dbReference>
<evidence type="ECO:0000256" key="5">
    <source>
        <dbReference type="ARBA" id="ARBA00022691"/>
    </source>
</evidence>
<organism evidence="9 10">
    <name type="scientific">Christiangramia crocea</name>
    <dbReference type="NCBI Taxonomy" id="2904124"/>
    <lineage>
        <taxon>Bacteria</taxon>
        <taxon>Pseudomonadati</taxon>
        <taxon>Bacteroidota</taxon>
        <taxon>Flavobacteriia</taxon>
        <taxon>Flavobacteriales</taxon>
        <taxon>Flavobacteriaceae</taxon>
        <taxon>Christiangramia</taxon>
    </lineage>
</organism>
<dbReference type="GO" id="GO:0019354">
    <property type="term" value="P:siroheme biosynthetic process"/>
    <property type="evidence" value="ECO:0007669"/>
    <property type="project" value="InterPro"/>
</dbReference>
<sequence length="266" mass="28738">MKNSIRKLPKVSLVGAGPGDPELLTLKALKALESAGAVLYDALVNQDILHHAPNAVKLFVGKRKGCQSYTQEEINELLVEHALRYGHVVRLKGGDPFVFGRGSEEIAHLTRRGISTEVVPGISSALAVPAYNGIPVTHRQVAESFWVITGTTSARELSDDIRLAARSSATVVILMGMSKLPQIVSIFKREGKDKTPVSVIQNGTREDQKSCIGKISNIEELVTEQKLGSPAIIIVGEVVEISKNGRNDLLSDEFIFQNLGIEAIPA</sequence>
<comment type="similarity">
    <text evidence="1">Belongs to the precorrin methyltransferase family.</text>
</comment>
<evidence type="ECO:0000256" key="7">
    <source>
        <dbReference type="ARBA" id="ARBA00025705"/>
    </source>
</evidence>
<gene>
    <name evidence="9" type="primary">cobA</name>
    <name evidence="9" type="ORF">LU635_14795</name>
</gene>
<dbReference type="Pfam" id="PF00590">
    <property type="entry name" value="TP_methylase"/>
    <property type="match status" value="1"/>
</dbReference>
<keyword evidence="4 9" id="KW-0808">Transferase</keyword>
<comment type="pathway">
    <text evidence="7">Porphyrin-containing compound metabolism; siroheme biosynthesis; precorrin-2 from uroporphyrinogen III: step 1/1.</text>
</comment>
<evidence type="ECO:0000313" key="10">
    <source>
        <dbReference type="Proteomes" id="UP001139344"/>
    </source>
</evidence>
<dbReference type="InterPro" id="IPR014777">
    <property type="entry name" value="4pyrrole_Mease_sub1"/>
</dbReference>
<dbReference type="Gene3D" id="3.40.1010.10">
    <property type="entry name" value="Cobalt-precorrin-4 Transmethylase, Domain 1"/>
    <property type="match status" value="1"/>
</dbReference>
<dbReference type="InterPro" id="IPR050161">
    <property type="entry name" value="Siro_Cobalamin_biosynth"/>
</dbReference>
<comment type="caution">
    <text evidence="9">The sequence shown here is derived from an EMBL/GenBank/DDBJ whole genome shotgun (WGS) entry which is preliminary data.</text>
</comment>
<dbReference type="CDD" id="cd11642">
    <property type="entry name" value="SUMT"/>
    <property type="match status" value="1"/>
</dbReference>
<evidence type="ECO:0000256" key="3">
    <source>
        <dbReference type="ARBA" id="ARBA00022603"/>
    </source>
</evidence>
<name>A0A9X2A8G8_9FLAO</name>
<evidence type="ECO:0000256" key="1">
    <source>
        <dbReference type="ARBA" id="ARBA00005879"/>
    </source>
</evidence>
<feature type="domain" description="Tetrapyrrole methylase" evidence="8">
    <location>
        <begin position="10"/>
        <end position="218"/>
    </location>
</feature>
<evidence type="ECO:0000313" key="9">
    <source>
        <dbReference type="EMBL" id="MCG9972916.1"/>
    </source>
</evidence>
<dbReference type="Proteomes" id="UP001139344">
    <property type="component" value="Unassembled WGS sequence"/>
</dbReference>
<proteinExistence type="inferred from homology"/>
<keyword evidence="5" id="KW-0949">S-adenosyl-L-methionine</keyword>
<dbReference type="AlphaFoldDB" id="A0A9X2A8G8"/>
<protein>
    <recommendedName>
        <fullName evidence="2">uroporphyrinogen-III C-methyltransferase</fullName>
        <ecNumber evidence="2">2.1.1.107</ecNumber>
    </recommendedName>
</protein>
<dbReference type="NCBIfam" id="TIGR01469">
    <property type="entry name" value="cobA_cysG_Cterm"/>
    <property type="match status" value="1"/>
</dbReference>
<dbReference type="GO" id="GO:0004851">
    <property type="term" value="F:uroporphyrin-III C-methyltransferase activity"/>
    <property type="evidence" value="ECO:0007669"/>
    <property type="project" value="UniProtKB-EC"/>
</dbReference>
<keyword evidence="6" id="KW-0627">Porphyrin biosynthesis</keyword>
<dbReference type="FunFam" id="3.40.1010.10:FF:000001">
    <property type="entry name" value="Siroheme synthase"/>
    <property type="match status" value="1"/>
</dbReference>
<reference evidence="9" key="1">
    <citation type="submission" date="2021-12" db="EMBL/GenBank/DDBJ databases">
        <title>Description of Gramella crocea sp. nov., a new bacterium isolated from activated sludge.</title>
        <authorList>
            <person name="Zhang X."/>
        </authorList>
    </citation>
    <scope>NUCLEOTIDE SEQUENCE</scope>
    <source>
        <strain evidence="9">YB25</strain>
    </source>
</reference>
<evidence type="ECO:0000256" key="4">
    <source>
        <dbReference type="ARBA" id="ARBA00022679"/>
    </source>
</evidence>
<evidence type="ECO:0000259" key="8">
    <source>
        <dbReference type="Pfam" id="PF00590"/>
    </source>
</evidence>
<dbReference type="EC" id="2.1.1.107" evidence="2"/>
<dbReference type="InterPro" id="IPR006366">
    <property type="entry name" value="CobA/CysG_C"/>
</dbReference>
<dbReference type="PANTHER" id="PTHR45790:SF3">
    <property type="entry name" value="S-ADENOSYL-L-METHIONINE-DEPENDENT UROPORPHYRINOGEN III METHYLTRANSFERASE, CHLOROPLASTIC"/>
    <property type="match status" value="1"/>
</dbReference>
<dbReference type="PANTHER" id="PTHR45790">
    <property type="entry name" value="SIROHEME SYNTHASE-RELATED"/>
    <property type="match status" value="1"/>
</dbReference>
<dbReference type="NCBIfam" id="NF004790">
    <property type="entry name" value="PRK06136.1"/>
    <property type="match status" value="1"/>
</dbReference>
<dbReference type="InterPro" id="IPR035996">
    <property type="entry name" value="4pyrrol_Methylase_sf"/>
</dbReference>
<evidence type="ECO:0000256" key="2">
    <source>
        <dbReference type="ARBA" id="ARBA00012162"/>
    </source>
</evidence>
<dbReference type="PROSITE" id="PS00839">
    <property type="entry name" value="SUMT_1"/>
    <property type="match status" value="1"/>
</dbReference>
<keyword evidence="10" id="KW-1185">Reference proteome</keyword>